<evidence type="ECO:0000256" key="1">
    <source>
        <dbReference type="SAM" id="MobiDB-lite"/>
    </source>
</evidence>
<sequence>RAPVSPPHARGRREMHAPMWGRSEGHREWGGRRRGEADEATEEGGLGRGRELLQLVDDLVHVDLACSSCSSFPCSNRSTAAARFTPGSSTCRPIGSSSRSSGTPGPPSAGTLSP</sequence>
<feature type="compositionally biased region" description="Basic and acidic residues" evidence="1">
    <location>
        <begin position="23"/>
        <end position="37"/>
    </location>
</feature>
<reference evidence="2" key="1">
    <citation type="submission" date="2023-10" db="EMBL/GenBank/DDBJ databases">
        <authorList>
            <person name="Chen Y."/>
            <person name="Shah S."/>
            <person name="Dougan E. K."/>
            <person name="Thang M."/>
            <person name="Chan C."/>
        </authorList>
    </citation>
    <scope>NUCLEOTIDE SEQUENCE [LARGE SCALE GENOMIC DNA]</scope>
</reference>
<evidence type="ECO:0000313" key="3">
    <source>
        <dbReference type="Proteomes" id="UP001189429"/>
    </source>
</evidence>
<name>A0ABN9WZZ6_9DINO</name>
<comment type="caution">
    <text evidence="2">The sequence shown here is derived from an EMBL/GenBank/DDBJ whole genome shotgun (WGS) entry which is preliminary data.</text>
</comment>
<feature type="region of interest" description="Disordered" evidence="1">
    <location>
        <begin position="77"/>
        <end position="114"/>
    </location>
</feature>
<protein>
    <submittedName>
        <fullName evidence="2">Uncharacterized protein</fullName>
    </submittedName>
</protein>
<dbReference type="Proteomes" id="UP001189429">
    <property type="component" value="Unassembled WGS sequence"/>
</dbReference>
<organism evidence="2 3">
    <name type="scientific">Prorocentrum cordatum</name>
    <dbReference type="NCBI Taxonomy" id="2364126"/>
    <lineage>
        <taxon>Eukaryota</taxon>
        <taxon>Sar</taxon>
        <taxon>Alveolata</taxon>
        <taxon>Dinophyceae</taxon>
        <taxon>Prorocentrales</taxon>
        <taxon>Prorocentraceae</taxon>
        <taxon>Prorocentrum</taxon>
    </lineage>
</organism>
<dbReference type="EMBL" id="CAUYUJ010019539">
    <property type="protein sequence ID" value="CAK0891951.1"/>
    <property type="molecule type" value="Genomic_DNA"/>
</dbReference>
<feature type="compositionally biased region" description="Low complexity" evidence="1">
    <location>
        <begin position="87"/>
        <end position="114"/>
    </location>
</feature>
<feature type="non-terminal residue" evidence="2">
    <location>
        <position position="114"/>
    </location>
</feature>
<keyword evidence="3" id="KW-1185">Reference proteome</keyword>
<feature type="region of interest" description="Disordered" evidence="1">
    <location>
        <begin position="1"/>
        <end position="48"/>
    </location>
</feature>
<accession>A0ABN9WZZ6</accession>
<evidence type="ECO:0000313" key="2">
    <source>
        <dbReference type="EMBL" id="CAK0891951.1"/>
    </source>
</evidence>
<gene>
    <name evidence="2" type="ORF">PCOR1329_LOCUS71731</name>
</gene>
<proteinExistence type="predicted"/>
<feature type="non-terminal residue" evidence="2">
    <location>
        <position position="1"/>
    </location>
</feature>